<dbReference type="PANTHER" id="PTHR37422">
    <property type="entry name" value="TEICHURONIC ACID BIOSYNTHESIS PROTEIN TUAE"/>
    <property type="match status" value="1"/>
</dbReference>
<dbReference type="EMBL" id="LK931336">
    <property type="protein sequence ID" value="CDZ86449.1"/>
    <property type="molecule type" value="Genomic_DNA"/>
</dbReference>
<dbReference type="GO" id="GO:0016020">
    <property type="term" value="C:membrane"/>
    <property type="evidence" value="ECO:0007669"/>
    <property type="project" value="UniProtKB-SubCell"/>
</dbReference>
<evidence type="ECO:0000256" key="3">
    <source>
        <dbReference type="ARBA" id="ARBA00022989"/>
    </source>
</evidence>
<keyword evidence="3" id="KW-1133">Transmembrane helix</keyword>
<protein>
    <submittedName>
        <fullName evidence="6">O-antigen ligase</fullName>
    </submittedName>
</protein>
<dbReference type="Pfam" id="PF04932">
    <property type="entry name" value="Wzy_C"/>
    <property type="match status" value="1"/>
</dbReference>
<keyword evidence="2" id="KW-0812">Transmembrane</keyword>
<comment type="subcellular location">
    <subcellularLocation>
        <location evidence="1">Membrane</location>
        <topology evidence="1">Multi-pass membrane protein</topology>
    </subcellularLocation>
</comment>
<evidence type="ECO:0000256" key="2">
    <source>
        <dbReference type="ARBA" id="ARBA00022692"/>
    </source>
</evidence>
<proteinExistence type="predicted"/>
<sequence>MLRGHTFSRFIRSTQNNPFNVIYFLFYAGCLTTLAMLLINPDEALKVFIACAVLSLPIIGKHSKSLLSDKKNLLLPVMLLLFGLVQIIWVEIFKAPGSSFTGAYRSYQNGGKVMIFASLIVTALQSPIACAMKDRITRYWVIATAVGLYLFAGYQLLTSPDPLNYRVELGFEHPTGAAYALTFVALLASQAIINLRLKHTILLYLLHFLVSLAVITITQTRAAILVYPVLSIGLFFLHYRHNRTVLLRTLLAFIVLAGLAAIPLKSVIEKRYNSFVTDMHSYSKNNSNTSIGARLAMQRAGIDAGKNHYWGQSLEQRDAGMRDFARQDTSLRGALGFVDIHLHNEFIDTFSLKGISGVIALLFLYLAMFLKAYTQRSPLLFIISSAIVIYGLSDLLLYAKGETLSSMLALCAAMMLTPGTMRELCHD</sequence>
<dbReference type="AlphaFoldDB" id="A0A078LQ84"/>
<evidence type="ECO:0000256" key="4">
    <source>
        <dbReference type="ARBA" id="ARBA00023136"/>
    </source>
</evidence>
<feature type="domain" description="O-antigen ligase-related" evidence="5">
    <location>
        <begin position="208"/>
        <end position="361"/>
    </location>
</feature>
<accession>A0A078LQ84</accession>
<reference evidence="6" key="1">
    <citation type="submission" date="2014-06" db="EMBL/GenBank/DDBJ databases">
        <authorList>
            <person name="Urmite Genomes Urmite Genomes"/>
        </authorList>
    </citation>
    <scope>NUCLEOTIDE SEQUENCE</scope>
</reference>
<keyword evidence="4" id="KW-0472">Membrane</keyword>
<evidence type="ECO:0000259" key="5">
    <source>
        <dbReference type="Pfam" id="PF04932"/>
    </source>
</evidence>
<name>A0A078LQ84_CITKO</name>
<keyword evidence="6" id="KW-0436">Ligase</keyword>
<dbReference type="GO" id="GO:0016874">
    <property type="term" value="F:ligase activity"/>
    <property type="evidence" value="ECO:0007669"/>
    <property type="project" value="UniProtKB-KW"/>
</dbReference>
<organism evidence="6">
    <name type="scientific">Citrobacter koseri</name>
    <name type="common">Citrobacter diversus</name>
    <dbReference type="NCBI Taxonomy" id="545"/>
    <lineage>
        <taxon>Bacteria</taxon>
        <taxon>Pseudomonadati</taxon>
        <taxon>Pseudomonadota</taxon>
        <taxon>Gammaproteobacteria</taxon>
        <taxon>Enterobacterales</taxon>
        <taxon>Enterobacteriaceae</taxon>
        <taxon>Citrobacter</taxon>
    </lineage>
</organism>
<dbReference type="PANTHER" id="PTHR37422:SF17">
    <property type="entry name" value="O-ANTIGEN LIGASE"/>
    <property type="match status" value="1"/>
</dbReference>
<evidence type="ECO:0000256" key="1">
    <source>
        <dbReference type="ARBA" id="ARBA00004141"/>
    </source>
</evidence>
<dbReference type="InterPro" id="IPR051533">
    <property type="entry name" value="WaaL-like"/>
</dbReference>
<gene>
    <name evidence="6" type="primary">rfaL</name>
    <name evidence="6" type="ORF">BN1086_04697</name>
</gene>
<dbReference type="PATRIC" id="fig|545.12.peg.4719"/>
<dbReference type="RefSeq" id="WP_181397021.1">
    <property type="nucleotide sequence ID" value="NZ_AP023452.1"/>
</dbReference>
<dbReference type="InterPro" id="IPR007016">
    <property type="entry name" value="O-antigen_ligase-rel_domated"/>
</dbReference>
<evidence type="ECO:0000313" key="6">
    <source>
        <dbReference type="EMBL" id="CDZ86449.1"/>
    </source>
</evidence>